<sequence length="115" mass="13004">MLQRPFELAQYVALRYTERLADAGALASIGTVGDAYDNALAESVIGLYKTECVRLDGPFKTVDELELATLSWVHWYNTARLHSALGYVPPTEYEDDHYRQINPRQQPLPGQLIVH</sequence>
<dbReference type="PANTHER" id="PTHR46889:SF4">
    <property type="entry name" value="TRANSPOSASE INSO FOR INSERTION SEQUENCE ELEMENT IS911B-RELATED"/>
    <property type="match status" value="1"/>
</dbReference>
<accession>A0A941HYF6</accession>
<dbReference type="EMBL" id="JAGSNF010000001">
    <property type="protein sequence ID" value="MBR7741830.1"/>
    <property type="molecule type" value="Genomic_DNA"/>
</dbReference>
<dbReference type="InterPro" id="IPR001584">
    <property type="entry name" value="Integrase_cat-core"/>
</dbReference>
<protein>
    <submittedName>
        <fullName evidence="2">Integrase core domain-containing protein</fullName>
    </submittedName>
</protein>
<dbReference type="InterPro" id="IPR050900">
    <property type="entry name" value="Transposase_IS3/IS150/IS904"/>
</dbReference>
<dbReference type="Proteomes" id="UP000677016">
    <property type="component" value="Unassembled WGS sequence"/>
</dbReference>
<dbReference type="PANTHER" id="PTHR46889">
    <property type="entry name" value="TRANSPOSASE INSF FOR INSERTION SEQUENCE IS3B-RELATED"/>
    <property type="match status" value="1"/>
</dbReference>
<keyword evidence="3" id="KW-1185">Reference proteome</keyword>
<dbReference type="GO" id="GO:0015074">
    <property type="term" value="P:DNA integration"/>
    <property type="evidence" value="ECO:0007669"/>
    <property type="project" value="InterPro"/>
</dbReference>
<dbReference type="InterPro" id="IPR012337">
    <property type="entry name" value="RNaseH-like_sf"/>
</dbReference>
<evidence type="ECO:0000259" key="1">
    <source>
        <dbReference type="Pfam" id="PF13683"/>
    </source>
</evidence>
<gene>
    <name evidence="2" type="ORF">KC207_00790</name>
</gene>
<reference evidence="2" key="1">
    <citation type="submission" date="2021-04" db="EMBL/GenBank/DDBJ databases">
        <title>Phycicoccus avicenniae sp. nov., a novel endophytic actinomycetes isolated from branch of Avicennia mariana.</title>
        <authorList>
            <person name="Tuo L."/>
        </authorList>
    </citation>
    <scope>NUCLEOTIDE SEQUENCE</scope>
    <source>
        <strain evidence="2">BSK3Z-2</strain>
    </source>
</reference>
<feature type="domain" description="Integrase catalytic" evidence="1">
    <location>
        <begin position="28"/>
        <end position="90"/>
    </location>
</feature>
<evidence type="ECO:0000313" key="2">
    <source>
        <dbReference type="EMBL" id="MBR7741830.1"/>
    </source>
</evidence>
<comment type="caution">
    <text evidence="2">The sequence shown here is derived from an EMBL/GenBank/DDBJ whole genome shotgun (WGS) entry which is preliminary data.</text>
</comment>
<evidence type="ECO:0000313" key="3">
    <source>
        <dbReference type="Proteomes" id="UP000677016"/>
    </source>
</evidence>
<dbReference type="SUPFAM" id="SSF53098">
    <property type="entry name" value="Ribonuclease H-like"/>
    <property type="match status" value="1"/>
</dbReference>
<dbReference type="Pfam" id="PF13683">
    <property type="entry name" value="rve_3"/>
    <property type="match status" value="1"/>
</dbReference>
<dbReference type="AlphaFoldDB" id="A0A941HYF6"/>
<name>A0A941HYF6_9MICO</name>
<proteinExistence type="predicted"/>
<organism evidence="2 3">
    <name type="scientific">Phycicoccus avicenniae</name>
    <dbReference type="NCBI Taxonomy" id="2828860"/>
    <lineage>
        <taxon>Bacteria</taxon>
        <taxon>Bacillati</taxon>
        <taxon>Actinomycetota</taxon>
        <taxon>Actinomycetes</taxon>
        <taxon>Micrococcales</taxon>
        <taxon>Intrasporangiaceae</taxon>
        <taxon>Phycicoccus</taxon>
    </lineage>
</organism>